<dbReference type="Proteomes" id="UP001177080">
    <property type="component" value="Unassembled WGS sequence"/>
</dbReference>
<proteinExistence type="predicted"/>
<comment type="caution">
    <text evidence="1">The sequence shown here is derived from an EMBL/GenBank/DDBJ whole genome shotgun (WGS) entry which is preliminary data.</text>
</comment>
<evidence type="ECO:0000313" key="1">
    <source>
        <dbReference type="EMBL" id="MDO6123228.1"/>
    </source>
</evidence>
<keyword evidence="2" id="KW-1185">Reference proteome</keyword>
<accession>A0ABT8XIE7</accession>
<name>A0ABT8XIE7_9HYPH</name>
<evidence type="ECO:0000313" key="2">
    <source>
        <dbReference type="Proteomes" id="UP001177080"/>
    </source>
</evidence>
<evidence type="ECO:0008006" key="3">
    <source>
        <dbReference type="Google" id="ProtNLM"/>
    </source>
</evidence>
<gene>
    <name evidence="1" type="ORF">GB928_018730</name>
</gene>
<organism evidence="1 2">
    <name type="scientific">Shinella curvata</name>
    <dbReference type="NCBI Taxonomy" id="1817964"/>
    <lineage>
        <taxon>Bacteria</taxon>
        <taxon>Pseudomonadati</taxon>
        <taxon>Pseudomonadota</taxon>
        <taxon>Alphaproteobacteria</taxon>
        <taxon>Hyphomicrobiales</taxon>
        <taxon>Rhizobiaceae</taxon>
        <taxon>Shinella</taxon>
    </lineage>
</organism>
<reference evidence="1" key="1">
    <citation type="submission" date="2022-04" db="EMBL/GenBank/DDBJ databases">
        <title>Shinella lacus sp. nov., a novel member of the genus Shinella from water.</title>
        <authorList>
            <person name="Deng Y."/>
        </authorList>
    </citation>
    <scope>NUCLEOTIDE SEQUENCE</scope>
    <source>
        <strain evidence="1">JCM 31239</strain>
    </source>
</reference>
<dbReference type="EMBL" id="WHSC02000007">
    <property type="protein sequence ID" value="MDO6123228.1"/>
    <property type="molecule type" value="Genomic_DNA"/>
</dbReference>
<protein>
    <recommendedName>
        <fullName evidence="3">Minor tail protein</fullName>
    </recommendedName>
</protein>
<sequence>MSSMTPYWRASFKTVPLEEVEYGRFDAFVMESGPRGSPFIGYDLSRPRPIAHDEGKPLSGTKAGGGAFDGRAVLDTITDSRNVVVSGLPAGFKLSAGDYVEFRMTLLTRSLHRITADATANSSGVVSLRIMFGLDTQNFNTAAVVDFEKPATVMMIDPGSVQAPKSWGDRSGSFSATEVFIYEP</sequence>